<name>S9U3A3_9TRYP</name>
<feature type="compositionally biased region" description="Low complexity" evidence="1">
    <location>
        <begin position="291"/>
        <end position="310"/>
    </location>
</feature>
<sequence length="326" mass="34948">MPLSHHLKKFVTSDTAHLAKSKTAKDVIPSLRPNGSTSATAAAAPAFELHEEVLQYLRERQQRGAASGVAIPAKLSSRQRRILQSLLQQTPQEGAGEELCKVRRAVLERAPHAITHLLALVSLQLRQLGLAAADTTAAAPNSRILFVLVEGEAEAAEMQRVWEQLYGMQVLRLDGQEKFPQFTPTDATPEPTKETPAKQSKKKKKKVETTTPASPLSGTSIIVATLHGFLATDKRSAIWKHVYAFVTALLPSSDAPAPEEAYALLAALRQDAPQDRRQRHVRAPDAPPLGLPRALPARAGAGARSSAADGRPGGHRAAPSPAAAVH</sequence>
<comment type="caution">
    <text evidence="2">The sequence shown here is derived from an EMBL/GenBank/DDBJ whole genome shotgun (WGS) entry which is preliminary data.</text>
</comment>
<organism evidence="2 3">
    <name type="scientific">Strigomonas culicis</name>
    <dbReference type="NCBI Taxonomy" id="28005"/>
    <lineage>
        <taxon>Eukaryota</taxon>
        <taxon>Discoba</taxon>
        <taxon>Euglenozoa</taxon>
        <taxon>Kinetoplastea</taxon>
        <taxon>Metakinetoplastina</taxon>
        <taxon>Trypanosomatida</taxon>
        <taxon>Trypanosomatidae</taxon>
        <taxon>Strigomonadinae</taxon>
        <taxon>Strigomonas</taxon>
    </lineage>
</organism>
<evidence type="ECO:0000313" key="2">
    <source>
        <dbReference type="EMBL" id="EPY23413.1"/>
    </source>
</evidence>
<dbReference type="Proteomes" id="UP000015354">
    <property type="component" value="Unassembled WGS sequence"/>
</dbReference>
<evidence type="ECO:0000256" key="1">
    <source>
        <dbReference type="SAM" id="MobiDB-lite"/>
    </source>
</evidence>
<feature type="region of interest" description="Disordered" evidence="1">
    <location>
        <begin position="179"/>
        <end position="214"/>
    </location>
</feature>
<keyword evidence="3" id="KW-1185">Reference proteome</keyword>
<dbReference type="AlphaFoldDB" id="S9U3A3"/>
<gene>
    <name evidence="2" type="ORF">STCU_07723</name>
</gene>
<proteinExistence type="predicted"/>
<evidence type="ECO:0000313" key="3">
    <source>
        <dbReference type="Proteomes" id="UP000015354"/>
    </source>
</evidence>
<protein>
    <submittedName>
        <fullName evidence="2">Uncharacterized protein</fullName>
    </submittedName>
</protein>
<dbReference type="EMBL" id="ATMH01007723">
    <property type="protein sequence ID" value="EPY23413.1"/>
    <property type="molecule type" value="Genomic_DNA"/>
</dbReference>
<accession>S9U3A3</accession>
<reference evidence="2 3" key="1">
    <citation type="journal article" date="2013" name="PLoS ONE">
        <title>Predicting the Proteins of Angomonas deanei, Strigomonas culicis and Their Respective Endosymbionts Reveals New Aspects of the Trypanosomatidae Family.</title>
        <authorList>
            <person name="Motta M.C."/>
            <person name="Martins A.C."/>
            <person name="de Souza S.S."/>
            <person name="Catta-Preta C.M."/>
            <person name="Silva R."/>
            <person name="Klein C.C."/>
            <person name="de Almeida L.G."/>
            <person name="de Lima Cunha O."/>
            <person name="Ciapina L.P."/>
            <person name="Brocchi M."/>
            <person name="Colabardini A.C."/>
            <person name="de Araujo Lima B."/>
            <person name="Machado C.R."/>
            <person name="de Almeida Soares C.M."/>
            <person name="Probst C.M."/>
            <person name="de Menezes C.B."/>
            <person name="Thompson C.E."/>
            <person name="Bartholomeu D.C."/>
            <person name="Gradia D.F."/>
            <person name="Pavoni D.P."/>
            <person name="Grisard E.C."/>
            <person name="Fantinatti-Garboggini F."/>
            <person name="Marchini F.K."/>
            <person name="Rodrigues-Luiz G.F."/>
            <person name="Wagner G."/>
            <person name="Goldman G.H."/>
            <person name="Fietto J.L."/>
            <person name="Elias M.C."/>
            <person name="Goldman M.H."/>
            <person name="Sagot M.F."/>
            <person name="Pereira M."/>
            <person name="Stoco P.H."/>
            <person name="de Mendonca-Neto R.P."/>
            <person name="Teixeira S.M."/>
            <person name="Maciel T.E."/>
            <person name="de Oliveira Mendes T.A."/>
            <person name="Urmenyi T.P."/>
            <person name="de Souza W."/>
            <person name="Schenkman S."/>
            <person name="de Vasconcelos A.T."/>
        </authorList>
    </citation>
    <scope>NUCLEOTIDE SEQUENCE [LARGE SCALE GENOMIC DNA]</scope>
</reference>
<feature type="region of interest" description="Disordered" evidence="1">
    <location>
        <begin position="272"/>
        <end position="326"/>
    </location>
</feature>